<sequence>MSLEETPEQPVAGRRRLIFMRHGEVLYLGEDGRPVHPKHVQLTPRGLAQAEAARELLAGAPPDLVLASPKERSRRTAEIAGGGRPVREEPALTEIRSGNALRLPPARFDAEFTYGFETAAEPGALFCGGEPFATFADRAMGVVHRLLREPGWSTALIVSHEGVNRVMLSWAVGAGLSACGVFDQDMGCLNIIDVDTDKAGTVIRTTLKAVNVTPCDPAKTGRRLTSMERLGADLRPFCATTDDSGT</sequence>
<dbReference type="Gene3D" id="3.40.50.1240">
    <property type="entry name" value="Phosphoglycerate mutase-like"/>
    <property type="match status" value="1"/>
</dbReference>
<accession>K9HGA8</accession>
<dbReference type="AlphaFoldDB" id="K9HGA8"/>
<dbReference type="GO" id="GO:0005737">
    <property type="term" value="C:cytoplasm"/>
    <property type="evidence" value="ECO:0007669"/>
    <property type="project" value="TreeGrafter"/>
</dbReference>
<dbReference type="Proteomes" id="UP000009881">
    <property type="component" value="Unassembled WGS sequence"/>
</dbReference>
<evidence type="ECO:0000313" key="1">
    <source>
        <dbReference type="EMBL" id="EKV27636.1"/>
    </source>
</evidence>
<dbReference type="Pfam" id="PF00300">
    <property type="entry name" value="His_Phos_1"/>
    <property type="match status" value="1"/>
</dbReference>
<dbReference type="SUPFAM" id="SSF53254">
    <property type="entry name" value="Phosphoglycerate mutase-like"/>
    <property type="match status" value="1"/>
</dbReference>
<dbReference type="CDD" id="cd07067">
    <property type="entry name" value="HP_PGM_like"/>
    <property type="match status" value="1"/>
</dbReference>
<dbReference type="OrthoDB" id="9781415at2"/>
<dbReference type="EMBL" id="ANHY01000019">
    <property type="protein sequence ID" value="EKV27636.1"/>
    <property type="molecule type" value="Genomic_DNA"/>
</dbReference>
<dbReference type="eggNOG" id="COG0406">
    <property type="taxonomic scope" value="Bacteria"/>
</dbReference>
<dbReference type="GO" id="GO:0016791">
    <property type="term" value="F:phosphatase activity"/>
    <property type="evidence" value="ECO:0007669"/>
    <property type="project" value="TreeGrafter"/>
</dbReference>
<dbReference type="STRING" id="1238182.C882_1482"/>
<dbReference type="InterPro" id="IPR050275">
    <property type="entry name" value="PGM_Phosphatase"/>
</dbReference>
<dbReference type="SMART" id="SM00855">
    <property type="entry name" value="PGAM"/>
    <property type="match status" value="1"/>
</dbReference>
<dbReference type="RefSeq" id="WP_009542138.1">
    <property type="nucleotide sequence ID" value="NZ_ANHY01000019.1"/>
</dbReference>
<keyword evidence="2" id="KW-1185">Reference proteome</keyword>
<organism evidence="1 2">
    <name type="scientific">Caenispirillum salinarum AK4</name>
    <dbReference type="NCBI Taxonomy" id="1238182"/>
    <lineage>
        <taxon>Bacteria</taxon>
        <taxon>Pseudomonadati</taxon>
        <taxon>Pseudomonadota</taxon>
        <taxon>Alphaproteobacteria</taxon>
        <taxon>Rhodospirillales</taxon>
        <taxon>Novispirillaceae</taxon>
        <taxon>Caenispirillum</taxon>
    </lineage>
</organism>
<name>K9HGA8_9PROT</name>
<protein>
    <submittedName>
        <fullName evidence="1">Phosphoglycerate mutase family protein</fullName>
    </submittedName>
</protein>
<dbReference type="PANTHER" id="PTHR48100:SF1">
    <property type="entry name" value="HISTIDINE PHOSPHATASE FAMILY PROTEIN-RELATED"/>
    <property type="match status" value="1"/>
</dbReference>
<evidence type="ECO:0000313" key="2">
    <source>
        <dbReference type="Proteomes" id="UP000009881"/>
    </source>
</evidence>
<comment type="caution">
    <text evidence="1">The sequence shown here is derived from an EMBL/GenBank/DDBJ whole genome shotgun (WGS) entry which is preliminary data.</text>
</comment>
<reference evidence="1 2" key="1">
    <citation type="journal article" date="2013" name="Genome Announc.">
        <title>Draft Genome Sequence of an Alphaproteobacterium, Caenispirillum salinarum AK4(T), Isolated from a Solar Saltern.</title>
        <authorList>
            <person name="Khatri I."/>
            <person name="Singh A."/>
            <person name="Korpole S."/>
            <person name="Pinnaka A.K."/>
            <person name="Subramanian S."/>
        </authorList>
    </citation>
    <scope>NUCLEOTIDE SEQUENCE [LARGE SCALE GENOMIC DNA]</scope>
    <source>
        <strain evidence="1 2">AK4</strain>
    </source>
</reference>
<dbReference type="PANTHER" id="PTHR48100">
    <property type="entry name" value="BROAD-SPECIFICITY PHOSPHATASE YOR283W-RELATED"/>
    <property type="match status" value="1"/>
</dbReference>
<dbReference type="InterPro" id="IPR029033">
    <property type="entry name" value="His_PPase_superfam"/>
</dbReference>
<dbReference type="InterPro" id="IPR013078">
    <property type="entry name" value="His_Pase_superF_clade-1"/>
</dbReference>
<gene>
    <name evidence="1" type="ORF">C882_1482</name>
</gene>
<proteinExistence type="predicted"/>